<dbReference type="Proteomes" id="UP000499080">
    <property type="component" value="Unassembled WGS sequence"/>
</dbReference>
<feature type="compositionally biased region" description="Basic and acidic residues" evidence="1">
    <location>
        <begin position="701"/>
        <end position="711"/>
    </location>
</feature>
<feature type="compositionally biased region" description="Basic and acidic residues" evidence="1">
    <location>
        <begin position="675"/>
        <end position="688"/>
    </location>
</feature>
<feature type="region of interest" description="Disordered" evidence="1">
    <location>
        <begin position="672"/>
        <end position="711"/>
    </location>
</feature>
<feature type="region of interest" description="Disordered" evidence="1">
    <location>
        <begin position="1"/>
        <end position="36"/>
    </location>
</feature>
<evidence type="ECO:0000256" key="1">
    <source>
        <dbReference type="SAM" id="MobiDB-lite"/>
    </source>
</evidence>
<dbReference type="AlphaFoldDB" id="A0A4Y2LR58"/>
<accession>A0A4Y2LR58</accession>
<organism evidence="2 3">
    <name type="scientific">Araneus ventricosus</name>
    <name type="common">Orbweaver spider</name>
    <name type="synonym">Epeira ventricosa</name>
    <dbReference type="NCBI Taxonomy" id="182803"/>
    <lineage>
        <taxon>Eukaryota</taxon>
        <taxon>Metazoa</taxon>
        <taxon>Ecdysozoa</taxon>
        <taxon>Arthropoda</taxon>
        <taxon>Chelicerata</taxon>
        <taxon>Arachnida</taxon>
        <taxon>Araneae</taxon>
        <taxon>Araneomorphae</taxon>
        <taxon>Entelegynae</taxon>
        <taxon>Araneoidea</taxon>
        <taxon>Araneidae</taxon>
        <taxon>Araneus</taxon>
    </lineage>
</organism>
<dbReference type="OrthoDB" id="10056585at2759"/>
<keyword evidence="3" id="KW-1185">Reference proteome</keyword>
<sequence>MKGKGNPKITELLSTSTSKQGASSITPTPKESSTDLARDNTITPFIESTQCLDAELKWSLKCIESYYSYNSCKDISNLFREMFPDSKIAEKFSCGPTKCSYLISFGIAPYIKGVLFKCLGELNVYSLMFDEALNKSLQAKQMDLHIRFWNEKNQEVETRYVASTFMGHSTAEDILREFYNSTEKLDLRKVLSLSMDGPSVNWKFFNLLNDKMQKEFATSLINVGSCSLHVVNNSFRHGETVSKWDIDVFLSSIYYLFKDSPARKEDYLKVSESGKLPKKFCRTRWLENAAAAERAIEMWDDLVLYVDNIEKGKIPTPKCKSYKFIAKCSKDPTLPVKLRFFLTLTKIIEPFLAFYQRDCPLLPFLADDIKKMVTDCLKTFSVMKNEILEGLTTVNSISKFDFSSKASYADISKVSTGFSGDRMLKSLTFQKKISKKQLRDLKHECQDFVYTFIRRVLDKSPLNYVLARNMSCLDPRRMANQAHSCFSKMKVILSVLVNCKRLQEKECDSILMEFNSFLNEVACNSEEFEKFEASKIRLDKFLSKYLEGKKTYQKLWGIIKILLILSHGQAVVERGFSVNKNIEVENLKEESYVAKRLILDELKKCGGVDSFKITKELRLYAKNARSKYVENIDEQKLQSQNDEKNKKRKQITDELNDLKSKRMKIEETASALQKSADKLAEKAEKNRDFQSIAESNSFRKTAKEKSNEVKN</sequence>
<proteinExistence type="predicted"/>
<gene>
    <name evidence="2" type="ORF">AVEN_227752_1</name>
</gene>
<name>A0A4Y2LR58_ARAVE</name>
<dbReference type="EMBL" id="BGPR01006163">
    <property type="protein sequence ID" value="GBN16550.1"/>
    <property type="molecule type" value="Genomic_DNA"/>
</dbReference>
<comment type="caution">
    <text evidence="2">The sequence shown here is derived from an EMBL/GenBank/DDBJ whole genome shotgun (WGS) entry which is preliminary data.</text>
</comment>
<evidence type="ECO:0008006" key="4">
    <source>
        <dbReference type="Google" id="ProtNLM"/>
    </source>
</evidence>
<protein>
    <recommendedName>
        <fullName evidence="4">DUF4371 domain-containing protein</fullName>
    </recommendedName>
</protein>
<dbReference type="PANTHER" id="PTHR37162:SF11">
    <property type="match status" value="1"/>
</dbReference>
<reference evidence="2 3" key="1">
    <citation type="journal article" date="2019" name="Sci. Rep.">
        <title>Orb-weaving spider Araneus ventricosus genome elucidates the spidroin gene catalogue.</title>
        <authorList>
            <person name="Kono N."/>
            <person name="Nakamura H."/>
            <person name="Ohtoshi R."/>
            <person name="Moran D.A.P."/>
            <person name="Shinohara A."/>
            <person name="Yoshida Y."/>
            <person name="Fujiwara M."/>
            <person name="Mori M."/>
            <person name="Tomita M."/>
            <person name="Arakawa K."/>
        </authorList>
    </citation>
    <scope>NUCLEOTIDE SEQUENCE [LARGE SCALE GENOMIC DNA]</scope>
</reference>
<evidence type="ECO:0000313" key="2">
    <source>
        <dbReference type="EMBL" id="GBN16550.1"/>
    </source>
</evidence>
<dbReference type="PANTHER" id="PTHR37162">
    <property type="entry name" value="HAT FAMILY DIMERISATION DOMAINCONTAINING PROTEIN-RELATED"/>
    <property type="match status" value="1"/>
</dbReference>
<evidence type="ECO:0000313" key="3">
    <source>
        <dbReference type="Proteomes" id="UP000499080"/>
    </source>
</evidence>
<feature type="compositionally biased region" description="Polar residues" evidence="1">
    <location>
        <begin position="12"/>
        <end position="31"/>
    </location>
</feature>